<dbReference type="PANTHER" id="PTHR45713">
    <property type="entry name" value="FTP DOMAIN-CONTAINING PROTEIN"/>
    <property type="match status" value="1"/>
</dbReference>
<evidence type="ECO:0000256" key="6">
    <source>
        <dbReference type="ARBA" id="ARBA00022837"/>
    </source>
</evidence>
<dbReference type="GO" id="GO:0046872">
    <property type="term" value="F:metal ion binding"/>
    <property type="evidence" value="ECO:0007669"/>
    <property type="project" value="UniProtKB-KW"/>
</dbReference>
<keyword evidence="7" id="KW-1015">Disulfide bond</keyword>
<evidence type="ECO:0000256" key="5">
    <source>
        <dbReference type="ARBA" id="ARBA00022734"/>
    </source>
</evidence>
<proteinExistence type="inferred from homology"/>
<dbReference type="EMBL" id="CAHIKZ030000339">
    <property type="protein sequence ID" value="CAE1169228.1"/>
    <property type="molecule type" value="Genomic_DNA"/>
</dbReference>
<comment type="function">
    <text evidence="1">Acts as a defensive agent. Recognizes blood group fucosylated oligosaccharides including A, B, H and Lewis B-type antigens. Does not recognize Lewis A antigen and has low affinity for monovalent haptens.</text>
</comment>
<dbReference type="Proteomes" id="UP000597762">
    <property type="component" value="Unassembled WGS sequence"/>
</dbReference>
<keyword evidence="8" id="KW-0472">Membrane</keyword>
<reference evidence="10" key="1">
    <citation type="submission" date="2021-01" db="EMBL/GenBank/DDBJ databases">
        <authorList>
            <person name="Li R."/>
            <person name="Bekaert M."/>
        </authorList>
    </citation>
    <scope>NUCLEOTIDE SEQUENCE</scope>
    <source>
        <strain evidence="10">Farmed</strain>
    </source>
</reference>
<evidence type="ECO:0000256" key="1">
    <source>
        <dbReference type="ARBA" id="ARBA00002219"/>
    </source>
</evidence>
<evidence type="ECO:0000313" key="11">
    <source>
        <dbReference type="Proteomes" id="UP000597762"/>
    </source>
</evidence>
<dbReference type="InterPro" id="IPR051941">
    <property type="entry name" value="BG_Antigen-Binding_Lectin"/>
</dbReference>
<name>A0A812B4S2_ACAPH</name>
<feature type="transmembrane region" description="Helical" evidence="8">
    <location>
        <begin position="20"/>
        <end position="41"/>
    </location>
</feature>
<protein>
    <recommendedName>
        <fullName evidence="9">Fucolectin tachylectin-4 pentraxin-1 domain-containing protein</fullName>
    </recommendedName>
</protein>
<dbReference type="InterPro" id="IPR006585">
    <property type="entry name" value="FTP1"/>
</dbReference>
<feature type="domain" description="Fucolectin tachylectin-4 pentraxin-1" evidence="9">
    <location>
        <begin position="73"/>
        <end position="210"/>
    </location>
</feature>
<comment type="similarity">
    <text evidence="2">Belongs to the fucolectin family.</text>
</comment>
<keyword evidence="8" id="KW-0812">Transmembrane</keyword>
<dbReference type="InterPro" id="IPR008979">
    <property type="entry name" value="Galactose-bd-like_sf"/>
</dbReference>
<evidence type="ECO:0000256" key="7">
    <source>
        <dbReference type="ARBA" id="ARBA00023157"/>
    </source>
</evidence>
<dbReference type="SMART" id="SM00607">
    <property type="entry name" value="FTP"/>
    <property type="match status" value="1"/>
</dbReference>
<gene>
    <name evidence="10" type="ORF">SPHA_10517</name>
</gene>
<keyword evidence="5" id="KW-0430">Lectin</keyword>
<feature type="transmembrane region" description="Helical" evidence="8">
    <location>
        <begin position="133"/>
        <end position="150"/>
    </location>
</feature>
<keyword evidence="4" id="KW-0479">Metal-binding</keyword>
<dbReference type="SUPFAM" id="SSF49785">
    <property type="entry name" value="Galactose-binding domain-like"/>
    <property type="match status" value="1"/>
</dbReference>
<evidence type="ECO:0000259" key="9">
    <source>
        <dbReference type="SMART" id="SM00607"/>
    </source>
</evidence>
<dbReference type="PANTHER" id="PTHR45713:SF6">
    <property type="entry name" value="F5_8 TYPE C DOMAIN-CONTAINING PROTEIN"/>
    <property type="match status" value="1"/>
</dbReference>
<feature type="transmembrane region" description="Helical" evidence="8">
    <location>
        <begin position="48"/>
        <end position="68"/>
    </location>
</feature>
<organism evidence="10 11">
    <name type="scientific">Acanthosepion pharaonis</name>
    <name type="common">Pharaoh cuttlefish</name>
    <name type="synonym">Sepia pharaonis</name>
    <dbReference type="NCBI Taxonomy" id="158019"/>
    <lineage>
        <taxon>Eukaryota</taxon>
        <taxon>Metazoa</taxon>
        <taxon>Spiralia</taxon>
        <taxon>Lophotrochozoa</taxon>
        <taxon>Mollusca</taxon>
        <taxon>Cephalopoda</taxon>
        <taxon>Coleoidea</taxon>
        <taxon>Decapodiformes</taxon>
        <taxon>Sepiida</taxon>
        <taxon>Sepiina</taxon>
        <taxon>Sepiidae</taxon>
        <taxon>Acanthosepion</taxon>
    </lineage>
</organism>
<dbReference type="OrthoDB" id="6102375at2759"/>
<sequence>MKDVVNYRDTISENEISLNLTIYLSIYLSIYLVCVKIIIILTSKMSCIWIYFGYIAFIFQPHSSLGLLNTSANVNVALNKPTHQSSSVNWLKSPLAVDGRKETRNGCSQTAKELNPWWSVDLQEVYRIKSVKIYLNKIFGYFIWSLSVYVHMKSKGNMTICQHDITSFVKPYLLVDCQGEIGQFVTVKLENMRAILVICEVEVFGEKPFQTFHTGK</sequence>
<evidence type="ECO:0000256" key="2">
    <source>
        <dbReference type="ARBA" id="ARBA00010147"/>
    </source>
</evidence>
<keyword evidence="6" id="KW-0106">Calcium</keyword>
<dbReference type="Pfam" id="PF22633">
    <property type="entry name" value="F5_F8_type_C_2"/>
    <property type="match status" value="1"/>
</dbReference>
<dbReference type="GO" id="GO:0001868">
    <property type="term" value="P:regulation of complement activation, lectin pathway"/>
    <property type="evidence" value="ECO:0007669"/>
    <property type="project" value="UniProtKB-ARBA"/>
</dbReference>
<keyword evidence="8" id="KW-1133">Transmembrane helix</keyword>
<comment type="caution">
    <text evidence="10">The sequence shown here is derived from an EMBL/GenBank/DDBJ whole genome shotgun (WGS) entry which is preliminary data.</text>
</comment>
<evidence type="ECO:0000256" key="3">
    <source>
        <dbReference type="ARBA" id="ARBA00011233"/>
    </source>
</evidence>
<comment type="subunit">
    <text evidence="3">Homotrimer.</text>
</comment>
<keyword evidence="11" id="KW-1185">Reference proteome</keyword>
<evidence type="ECO:0000256" key="8">
    <source>
        <dbReference type="SAM" id="Phobius"/>
    </source>
</evidence>
<evidence type="ECO:0000256" key="4">
    <source>
        <dbReference type="ARBA" id="ARBA00022723"/>
    </source>
</evidence>
<dbReference type="AlphaFoldDB" id="A0A812B4S2"/>
<accession>A0A812B4S2</accession>
<dbReference type="GO" id="GO:0042806">
    <property type="term" value="F:fucose binding"/>
    <property type="evidence" value="ECO:0007669"/>
    <property type="project" value="UniProtKB-ARBA"/>
</dbReference>
<dbReference type="Gene3D" id="2.60.120.260">
    <property type="entry name" value="Galactose-binding domain-like"/>
    <property type="match status" value="1"/>
</dbReference>
<dbReference type="GO" id="GO:0010185">
    <property type="term" value="P:regulation of cellular defense response"/>
    <property type="evidence" value="ECO:0007669"/>
    <property type="project" value="UniProtKB-ARBA"/>
</dbReference>
<evidence type="ECO:0000313" key="10">
    <source>
        <dbReference type="EMBL" id="CAE1169228.1"/>
    </source>
</evidence>